<accession>A0A8K0D623</accession>
<feature type="region of interest" description="Disordered" evidence="1">
    <location>
        <begin position="56"/>
        <end position="109"/>
    </location>
</feature>
<reference evidence="2" key="1">
    <citation type="submission" date="2019-08" db="EMBL/GenBank/DDBJ databases">
        <title>The genome of the North American firefly Photinus pyralis.</title>
        <authorList>
            <consortium name="Photinus pyralis genome working group"/>
            <person name="Fallon T.R."/>
            <person name="Sander Lower S.E."/>
            <person name="Weng J.-K."/>
        </authorList>
    </citation>
    <scope>NUCLEOTIDE SEQUENCE</scope>
    <source>
        <strain evidence="2">TRF0915ILg1</strain>
        <tissue evidence="2">Whole body</tissue>
    </source>
</reference>
<dbReference type="AlphaFoldDB" id="A0A8K0D623"/>
<evidence type="ECO:0000313" key="2">
    <source>
        <dbReference type="EMBL" id="KAF2896887.1"/>
    </source>
</evidence>
<dbReference type="EMBL" id="VTPC01004672">
    <property type="protein sequence ID" value="KAF2896887.1"/>
    <property type="molecule type" value="Genomic_DNA"/>
</dbReference>
<keyword evidence="3" id="KW-1185">Reference proteome</keyword>
<protein>
    <submittedName>
        <fullName evidence="2">Uncharacterized protein</fullName>
    </submittedName>
</protein>
<name>A0A8K0D623_IGNLU</name>
<dbReference type="Proteomes" id="UP000801492">
    <property type="component" value="Unassembled WGS sequence"/>
</dbReference>
<feature type="compositionally biased region" description="Acidic residues" evidence="1">
    <location>
        <begin position="70"/>
        <end position="91"/>
    </location>
</feature>
<evidence type="ECO:0000313" key="3">
    <source>
        <dbReference type="Proteomes" id="UP000801492"/>
    </source>
</evidence>
<gene>
    <name evidence="2" type="ORF">ILUMI_09287</name>
</gene>
<feature type="compositionally biased region" description="Acidic residues" evidence="1">
    <location>
        <begin position="99"/>
        <end position="109"/>
    </location>
</feature>
<evidence type="ECO:0000256" key="1">
    <source>
        <dbReference type="SAM" id="MobiDB-lite"/>
    </source>
</evidence>
<comment type="caution">
    <text evidence="2">The sequence shown here is derived from an EMBL/GenBank/DDBJ whole genome shotgun (WGS) entry which is preliminary data.</text>
</comment>
<organism evidence="2 3">
    <name type="scientific">Ignelater luminosus</name>
    <name type="common">Cucubano</name>
    <name type="synonym">Pyrophorus luminosus</name>
    <dbReference type="NCBI Taxonomy" id="2038154"/>
    <lineage>
        <taxon>Eukaryota</taxon>
        <taxon>Metazoa</taxon>
        <taxon>Ecdysozoa</taxon>
        <taxon>Arthropoda</taxon>
        <taxon>Hexapoda</taxon>
        <taxon>Insecta</taxon>
        <taxon>Pterygota</taxon>
        <taxon>Neoptera</taxon>
        <taxon>Endopterygota</taxon>
        <taxon>Coleoptera</taxon>
        <taxon>Polyphaga</taxon>
        <taxon>Elateriformia</taxon>
        <taxon>Elateroidea</taxon>
        <taxon>Elateridae</taxon>
        <taxon>Agrypninae</taxon>
        <taxon>Pyrophorini</taxon>
        <taxon>Ignelater</taxon>
    </lineage>
</organism>
<feature type="compositionally biased region" description="Basic and acidic residues" evidence="1">
    <location>
        <begin position="60"/>
        <end position="69"/>
    </location>
</feature>
<proteinExistence type="predicted"/>
<sequence length="109" mass="12437">MADKPTSNNSVRLQLEKPNTAVGRRLLAATDPYVASLRKPPQKKLKSLLPDAIDLLRQPKTREDEVDKNEVDEDEVNEDEVDEDEVDEDEVDKDKVVENEVDNDEHDLI</sequence>